<dbReference type="GeneID" id="34684749"/>
<proteinExistence type="inferred from homology"/>
<evidence type="ECO:0000256" key="3">
    <source>
        <dbReference type="ARBA" id="ARBA00012645"/>
    </source>
</evidence>
<evidence type="ECO:0000256" key="5">
    <source>
        <dbReference type="ARBA" id="ARBA00022676"/>
    </source>
</evidence>
<dbReference type="AlphaFoldDB" id="A0A0C7MN74"/>
<dbReference type="Gene3D" id="3.40.50.2000">
    <property type="entry name" value="Glycogen Phosphorylase B"/>
    <property type="match status" value="1"/>
</dbReference>
<dbReference type="CDD" id="cd03806">
    <property type="entry name" value="GT4_ALG11-like"/>
    <property type="match status" value="1"/>
</dbReference>
<accession>A0A0C7MN74</accession>
<dbReference type="PANTHER" id="PTHR45919:SF1">
    <property type="entry name" value="GDP-MAN:MAN(3)GLCNAC(2)-PP-DOL ALPHA-1,2-MANNOSYLTRANSFERASE"/>
    <property type="match status" value="1"/>
</dbReference>
<keyword evidence="7" id="KW-0812">Transmembrane</keyword>
<dbReference type="GO" id="GO:0005789">
    <property type="term" value="C:endoplasmic reticulum membrane"/>
    <property type="evidence" value="ECO:0007669"/>
    <property type="project" value="UniProtKB-SubCell"/>
</dbReference>
<evidence type="ECO:0000256" key="1">
    <source>
        <dbReference type="ARBA" id="ARBA00004389"/>
    </source>
</evidence>
<evidence type="ECO:0000256" key="8">
    <source>
        <dbReference type="ARBA" id="ARBA00022824"/>
    </source>
</evidence>
<comment type="subcellular location">
    <subcellularLocation>
        <location evidence="1">Endoplasmic reticulum membrane</location>
        <topology evidence="1">Single-pass membrane protein</topology>
    </subcellularLocation>
</comment>
<keyword evidence="16" id="KW-1185">Reference proteome</keyword>
<comment type="catalytic activity">
    <reaction evidence="11 12">
        <text>an alpha-D-Man-(1-&gt;3)-[alpha-D-Man-(1-&gt;6)]-beta-D-Man-(1-&gt;4)-beta-D-GlcNAc-(1-&gt;4)-alpha-D-GlcNAc-diphospho-di-trans,poly-cis-dolichol + 2 GDP-alpha-D-mannose = an alpha-D-Man-(1-&gt;2)-alpha-D-Man-(1-&gt;2)-alpha-D-Man-(1-&gt;3)-[alpha-D-Man-(1-&gt;6)]-beta-D-Man-(1-&gt;4)-beta-D-GlcNAc-(1-&gt;4)-alpha-D-GlcNAc-diphospho-di-trans,poly-cis-dolichol + 2 GDP + 2 H(+)</text>
        <dbReference type="Rhea" id="RHEA:29523"/>
        <dbReference type="Rhea" id="RHEA-COMP:19515"/>
        <dbReference type="Rhea" id="RHEA-COMP:19516"/>
        <dbReference type="ChEBI" id="CHEBI:15378"/>
        <dbReference type="ChEBI" id="CHEBI:57527"/>
        <dbReference type="ChEBI" id="CHEBI:58189"/>
        <dbReference type="ChEBI" id="CHEBI:132511"/>
        <dbReference type="ChEBI" id="CHEBI:132515"/>
        <dbReference type="EC" id="2.4.1.131"/>
    </reaction>
    <physiologicalReaction direction="left-to-right" evidence="11 12">
        <dbReference type="Rhea" id="RHEA:29524"/>
    </physiologicalReaction>
</comment>
<comment type="function">
    <text evidence="12">GDP-Man:Man(3)GlcNAc(2)-PP-Dol alpha-1,2-mannosyltransferase that operates in the biosynthetic pathway of dolichol-linked oligosaccharides, the glycan precursors employed in protein asparagine (N)-glycosylation. The assembly of dolichol-linked oligosaccharides begins on the cytosolic side of the endoplasmic reticulum membrane and finishes in its lumen. The sequential addition of sugars to dolichol pyrophosphate produces dolichol-linked oligosaccharides containing fourteen sugars, including two GlcNAcs, nine mannoses and three glucoses. Once assembled, the oligosaccharide is transferred from the lipid to nascent proteins by oligosaccharyltransferases. Catalyzes, on the cytoplasmic face of the endoplasmic reticulum, the addition of the fourth and fifth mannose residues to the dolichol-linked oligosaccharide chain, to produce Man(5)GlcNAc(2)-PP-dolichol core oligosaccharide.</text>
</comment>
<dbReference type="InterPro" id="IPR038013">
    <property type="entry name" value="ALG11"/>
</dbReference>
<evidence type="ECO:0000256" key="12">
    <source>
        <dbReference type="RuleBase" id="RU367051"/>
    </source>
</evidence>
<dbReference type="STRING" id="1245769.A0A0C7MN74"/>
<evidence type="ECO:0000259" key="14">
    <source>
        <dbReference type="Pfam" id="PF15924"/>
    </source>
</evidence>
<reference evidence="15 16" key="1">
    <citation type="submission" date="2014-12" db="EMBL/GenBank/DDBJ databases">
        <authorList>
            <person name="Neuveglise Cecile"/>
        </authorList>
    </citation>
    <scope>NUCLEOTIDE SEQUENCE [LARGE SCALE GENOMIC DNA]</scope>
    <source>
        <strain evidence="15 16">CBS 12615</strain>
    </source>
</reference>
<keyword evidence="8 12" id="KW-0256">Endoplasmic reticulum</keyword>
<dbReference type="Pfam" id="PF15924">
    <property type="entry name" value="ALG11_N"/>
    <property type="match status" value="1"/>
</dbReference>
<dbReference type="HOGENOM" id="CLU_017896_1_1_1"/>
<feature type="domain" description="Glycosyl transferase family 1" evidence="13">
    <location>
        <begin position="341"/>
        <end position="492"/>
    </location>
</feature>
<name>A0A0C7MN74_9SACH</name>
<comment type="similarity">
    <text evidence="12">Belongs to the glycosyltransferase group 1 family. Glycosyltransferase 4 subfamily.</text>
</comment>
<dbReference type="Pfam" id="PF00534">
    <property type="entry name" value="Glycos_transf_1"/>
    <property type="match status" value="1"/>
</dbReference>
<dbReference type="OrthoDB" id="2276068at2759"/>
<evidence type="ECO:0000256" key="7">
    <source>
        <dbReference type="ARBA" id="ARBA00022692"/>
    </source>
</evidence>
<keyword evidence="9" id="KW-1133">Transmembrane helix</keyword>
<evidence type="ECO:0000256" key="2">
    <source>
        <dbReference type="ARBA" id="ARBA00004922"/>
    </source>
</evidence>
<dbReference type="InterPro" id="IPR031814">
    <property type="entry name" value="ALG11_N"/>
</dbReference>
<dbReference type="GO" id="GO:0004377">
    <property type="term" value="F:GDP-Man:Man(3)GlcNAc(2)-PP-Dol alpha-1,2-mannosyltransferase activity"/>
    <property type="evidence" value="ECO:0007669"/>
    <property type="project" value="UniProtKB-UniRule"/>
</dbReference>
<gene>
    <name evidence="15" type="ORF">LALA0_S03e00386g</name>
</gene>
<evidence type="ECO:0000256" key="9">
    <source>
        <dbReference type="ARBA" id="ARBA00022989"/>
    </source>
</evidence>
<feature type="domain" description="ALG11 mannosyltransferase N-terminal" evidence="14">
    <location>
        <begin position="119"/>
        <end position="318"/>
    </location>
</feature>
<evidence type="ECO:0000256" key="10">
    <source>
        <dbReference type="ARBA" id="ARBA00023136"/>
    </source>
</evidence>
<sequence>MPSSKILSTLLLIIAGALFSLKVLSGFLPHFVRTPPVKWRKRVNRAILAAEKATKKIPVLDFGWKTGSVRRQMILASFKPSDYSNRVYGSKIAVGPEDRQNRETFINRMIPAKRTYNRVIYGFFHPYCDAGGGGEKVLWKAVETTLQKDSNCVTVIYTGDFETSGEEILSKVSKRFGYELESSRVVFVFLRMRRYVDPKTWPRLTLLGQAMGSIVLAIEALYKLSPDVWCDTMGYPFTYPIAKWVARIPVITYTHYPIISSDMLDKLSQMPNFKSNIGLRLKFLYWRIFMILYSGTGSYVDIASTNSTWTQNHIKKIWPICDSRIIYPPCSTENLIFKEESSGWERENQAVIIAQFRPEKRHSLIVTSYASALEKQKLEKNVKLPKLVFIGSTRTEEDRQYVEKLKKLCFDEYTLPKELVEFKTDCEYTIMKDYLRNSTYGINAMWNEHFGISVVEYAASGLIPLVHASAGPLLDIVVPWDTKLNGQVSECNDSTRTGFFFKDPSDPDFAKYTSKNYKTLRDIFLQVSEMSDEEKLAISQRTKKCVLSKFSDTTFSEKWNRVLEDLPEIELAHQ</sequence>
<dbReference type="Proteomes" id="UP000054304">
    <property type="component" value="Unassembled WGS sequence"/>
</dbReference>
<dbReference type="EC" id="2.4.1.131" evidence="3 12"/>
<protein>
    <recommendedName>
        <fullName evidence="4 12">GDP-Man:Man(3)GlcNAc(2)-PP-Dol alpha-1,2-mannosyltransferase</fullName>
        <ecNumber evidence="3 12">2.4.1.131</ecNumber>
    </recommendedName>
</protein>
<comment type="pathway">
    <text evidence="2 12">Protein modification; protein glycosylation.</text>
</comment>
<evidence type="ECO:0000256" key="6">
    <source>
        <dbReference type="ARBA" id="ARBA00022679"/>
    </source>
</evidence>
<keyword evidence="5 12" id="KW-0328">Glycosyltransferase</keyword>
<organism evidence="15 16">
    <name type="scientific">Lachancea lanzarotensis</name>
    <dbReference type="NCBI Taxonomy" id="1245769"/>
    <lineage>
        <taxon>Eukaryota</taxon>
        <taxon>Fungi</taxon>
        <taxon>Dikarya</taxon>
        <taxon>Ascomycota</taxon>
        <taxon>Saccharomycotina</taxon>
        <taxon>Saccharomycetes</taxon>
        <taxon>Saccharomycetales</taxon>
        <taxon>Saccharomycetaceae</taxon>
        <taxon>Lachancea</taxon>
    </lineage>
</organism>
<dbReference type="GO" id="GO:0006488">
    <property type="term" value="P:dolichol-linked oligosaccharide biosynthetic process"/>
    <property type="evidence" value="ECO:0007669"/>
    <property type="project" value="EnsemblFungi"/>
</dbReference>
<dbReference type="SUPFAM" id="SSF53756">
    <property type="entry name" value="UDP-Glycosyltransferase/glycogen phosphorylase"/>
    <property type="match status" value="1"/>
</dbReference>
<keyword evidence="6 12" id="KW-0808">Transferase</keyword>
<dbReference type="RefSeq" id="XP_022627561.1">
    <property type="nucleotide sequence ID" value="XM_022773048.1"/>
</dbReference>
<dbReference type="UniPathway" id="UPA00378"/>
<evidence type="ECO:0000313" key="16">
    <source>
        <dbReference type="Proteomes" id="UP000054304"/>
    </source>
</evidence>
<evidence type="ECO:0000313" key="15">
    <source>
        <dbReference type="EMBL" id="CEP61327.1"/>
    </source>
</evidence>
<keyword evidence="10" id="KW-0472">Membrane</keyword>
<dbReference type="InterPro" id="IPR001296">
    <property type="entry name" value="Glyco_trans_1"/>
</dbReference>
<evidence type="ECO:0000259" key="13">
    <source>
        <dbReference type="Pfam" id="PF00534"/>
    </source>
</evidence>
<evidence type="ECO:0000256" key="4">
    <source>
        <dbReference type="ARBA" id="ARBA00022018"/>
    </source>
</evidence>
<dbReference type="PANTHER" id="PTHR45919">
    <property type="entry name" value="GDP-MAN:MAN(3)GLCNAC(2)-PP-DOL ALPHA-1,2-MANNOSYLTRANSFERASE"/>
    <property type="match status" value="1"/>
</dbReference>
<evidence type="ECO:0000256" key="11">
    <source>
        <dbReference type="ARBA" id="ARBA00045065"/>
    </source>
</evidence>
<dbReference type="EMBL" id="LN736362">
    <property type="protein sequence ID" value="CEP61327.1"/>
    <property type="molecule type" value="Genomic_DNA"/>
</dbReference>